<dbReference type="Proteomes" id="UP000239898">
    <property type="component" value="Unassembled WGS sequence"/>
</dbReference>
<gene>
    <name evidence="8" type="ORF">XthCFBP4691_15560</name>
</gene>
<dbReference type="SUPFAM" id="SSF56935">
    <property type="entry name" value="Porins"/>
    <property type="match status" value="1"/>
</dbReference>
<feature type="domain" description="TonB-dependent receptor-like beta-barrel" evidence="6">
    <location>
        <begin position="496"/>
        <end position="988"/>
    </location>
</feature>
<dbReference type="GO" id="GO:0009279">
    <property type="term" value="C:cell outer membrane"/>
    <property type="evidence" value="ECO:0007669"/>
    <property type="project" value="UniProtKB-SubCell"/>
</dbReference>
<accession>A0A2S6ZC72</accession>
<evidence type="ECO:0000256" key="1">
    <source>
        <dbReference type="ARBA" id="ARBA00004442"/>
    </source>
</evidence>
<dbReference type="Gene3D" id="2.40.170.20">
    <property type="entry name" value="TonB-dependent receptor, beta-barrel domain"/>
    <property type="match status" value="1"/>
</dbReference>
<keyword evidence="4" id="KW-0798">TonB box</keyword>
<dbReference type="Pfam" id="PF07715">
    <property type="entry name" value="Plug"/>
    <property type="match status" value="1"/>
</dbReference>
<dbReference type="PANTHER" id="PTHR47234">
    <property type="match status" value="1"/>
</dbReference>
<feature type="chain" id="PRO_5015424413" evidence="5">
    <location>
        <begin position="24"/>
        <end position="1022"/>
    </location>
</feature>
<dbReference type="OrthoDB" id="6276154at2"/>
<organism evidence="8 9">
    <name type="scientific">Xanthomonas theicola</name>
    <dbReference type="NCBI Taxonomy" id="56464"/>
    <lineage>
        <taxon>Bacteria</taxon>
        <taxon>Pseudomonadati</taxon>
        <taxon>Pseudomonadota</taxon>
        <taxon>Gammaproteobacteria</taxon>
        <taxon>Lysobacterales</taxon>
        <taxon>Lysobacteraceae</taxon>
        <taxon>Xanthomonas</taxon>
    </lineage>
</organism>
<comment type="caution">
    <text evidence="8">The sequence shown here is derived from an EMBL/GenBank/DDBJ whole genome shotgun (WGS) entry which is preliminary data.</text>
</comment>
<feature type="domain" description="TonB-dependent receptor plug" evidence="7">
    <location>
        <begin position="57"/>
        <end position="180"/>
    </location>
</feature>
<dbReference type="RefSeq" id="WP_128421246.1">
    <property type="nucleotide sequence ID" value="NZ_CP049017.1"/>
</dbReference>
<keyword evidence="5" id="KW-0732">Signal</keyword>
<proteinExistence type="inferred from homology"/>
<dbReference type="AlphaFoldDB" id="A0A2S6ZC72"/>
<evidence type="ECO:0000259" key="6">
    <source>
        <dbReference type="Pfam" id="PF00593"/>
    </source>
</evidence>
<comment type="similarity">
    <text evidence="4">Belongs to the TonB-dependent receptor family.</text>
</comment>
<dbReference type="InterPro" id="IPR037066">
    <property type="entry name" value="Plug_dom_sf"/>
</dbReference>
<name>A0A2S6ZC72_9XANT</name>
<dbReference type="InterPro" id="IPR012910">
    <property type="entry name" value="Plug_dom"/>
</dbReference>
<evidence type="ECO:0000259" key="7">
    <source>
        <dbReference type="Pfam" id="PF07715"/>
    </source>
</evidence>
<evidence type="ECO:0000313" key="9">
    <source>
        <dbReference type="Proteomes" id="UP000239898"/>
    </source>
</evidence>
<feature type="signal peptide" evidence="5">
    <location>
        <begin position="1"/>
        <end position="23"/>
    </location>
</feature>
<keyword evidence="8" id="KW-0675">Receptor</keyword>
<keyword evidence="9" id="KW-1185">Reference proteome</keyword>
<dbReference type="InterPro" id="IPR036942">
    <property type="entry name" value="Beta-barrel_TonB_sf"/>
</dbReference>
<dbReference type="InterPro" id="IPR000531">
    <property type="entry name" value="Beta-barrel_TonB"/>
</dbReference>
<dbReference type="Pfam" id="PF00593">
    <property type="entry name" value="TonB_dep_Rec_b-barrel"/>
    <property type="match status" value="1"/>
</dbReference>
<dbReference type="Gene3D" id="2.170.130.10">
    <property type="entry name" value="TonB-dependent receptor, plug domain"/>
    <property type="match status" value="1"/>
</dbReference>
<evidence type="ECO:0000256" key="3">
    <source>
        <dbReference type="ARBA" id="ARBA00023237"/>
    </source>
</evidence>
<evidence type="ECO:0000256" key="2">
    <source>
        <dbReference type="ARBA" id="ARBA00023136"/>
    </source>
</evidence>
<protein>
    <submittedName>
        <fullName evidence="8">TonB-dependent receptor</fullName>
    </submittedName>
</protein>
<reference evidence="8 9" key="1">
    <citation type="submission" date="2016-08" db="EMBL/GenBank/DDBJ databases">
        <title>Evolution of the type three secretion system and type three effector repertoires in Xanthomonas.</title>
        <authorList>
            <person name="Merda D."/>
            <person name="Briand M."/>
            <person name="Bosis E."/>
            <person name="Rousseau C."/>
            <person name="Portier P."/>
            <person name="Jacques M.-A."/>
            <person name="Fischer-Le Saux M."/>
        </authorList>
    </citation>
    <scope>NUCLEOTIDE SEQUENCE [LARGE SCALE GENOMIC DNA]</scope>
    <source>
        <strain evidence="8 9">CFBP 4691</strain>
    </source>
</reference>
<dbReference type="PANTHER" id="PTHR47234:SF2">
    <property type="entry name" value="TONB-DEPENDENT RECEPTOR"/>
    <property type="match status" value="1"/>
</dbReference>
<sequence>MLRPSRLLLASAVLAALASTAQAQSAADEARVAPTRATTLDKVSVVGSQIQGGSAATALQVTSLDRQQVDATGATGGDELYRTIPQMGDVSFNPSNGANSSNFSRGDVGSVDLRGLGVGNTLVLLNGRRTVAHPGSQADDNLVPVLTYNANAIPVAGLSRVEVLRDGASAIYGSDAVGGVVDNVLQDNLLGGWLEFRYGGAEGARLRQRDVSGAYGWDVGDGRGNVSVFLNQTRHSDLPASDLDDAASSDKRPLFDGTRFAGASSLDMRSTLSAWADLAVPASFGRVTGEGVALTSASGAFHIQPGTNAGCATPLPGGLCLDDGTRTTAGADRNLRYDSATYPLSLLPSLVRRNVFATGHYALNDDVEAYGELGWYQADTRALQNPVFTIGPTKVTIPASNYWNPFGATTLPDGSVNPNRLSGLDIPDEGLPVRLTNYRFMDLGPTLVKVGNTQARVLGGLRGHWKGWNWDSALLSSRAEVVDRQDGISSTALQRQLALSTPDAYNPFNGGDLAAPSTGGDTTPSRHAALDAIRVMSTRRSRATLALGDFKLSRTDLLHLPGGDMGAAAGIEFRRETQLDDRDARVDGRIGFVDAVTGEVQTADLFGVSPTPDVRGARNVWSAYVELAAPLVSPEMDIPLVRSLDVQLAGRFERYSDFGNVAKPKVAMAWELADGVRVRGSWSQGFRAPNLEQVNASLVTRGNTRTDWVLCEADLRAGRIASFSNCSRSGVATAQRSGNPDLDPEESTSWTAGLLWTPRSERFGGVSFSADYWKVKQTGIIGLFGEGNALILDYLLRTRGSSNPNVVRAAPTADDIAAIAGTGLDPVGTVVYVKDQYVNLRPQTVRGLDFNASWRLAAERTGTFDIDLSATRLLAFHRAPSPEIAALIAARDGGQINAGTTITGGGDLIGQNGTPEWKGSGSLTWQYGRFTTGAFVQYIDAVDDTGLIDSNGRPWRVDATTTGHLYVQYAFGRDPASGTRVRLGVRNLTDETPPLAASASGYLGSLYEPYGRYWYASVRHAF</sequence>
<evidence type="ECO:0000256" key="5">
    <source>
        <dbReference type="SAM" id="SignalP"/>
    </source>
</evidence>
<evidence type="ECO:0000313" key="8">
    <source>
        <dbReference type="EMBL" id="PPT87066.1"/>
    </source>
</evidence>
<comment type="subcellular location">
    <subcellularLocation>
        <location evidence="1 4">Cell outer membrane</location>
    </subcellularLocation>
</comment>
<keyword evidence="3" id="KW-0998">Cell outer membrane</keyword>
<evidence type="ECO:0000256" key="4">
    <source>
        <dbReference type="RuleBase" id="RU003357"/>
    </source>
</evidence>
<dbReference type="EMBL" id="MIGX01000094">
    <property type="protein sequence ID" value="PPT87066.1"/>
    <property type="molecule type" value="Genomic_DNA"/>
</dbReference>
<keyword evidence="2 4" id="KW-0472">Membrane</keyword>